<dbReference type="InterPro" id="IPR010313">
    <property type="entry name" value="Glycine_N-acyltransferase"/>
</dbReference>
<organism evidence="3 4">
    <name type="scientific">Plakobranchus ocellatus</name>
    <dbReference type="NCBI Taxonomy" id="259542"/>
    <lineage>
        <taxon>Eukaryota</taxon>
        <taxon>Metazoa</taxon>
        <taxon>Spiralia</taxon>
        <taxon>Lophotrochozoa</taxon>
        <taxon>Mollusca</taxon>
        <taxon>Gastropoda</taxon>
        <taxon>Heterobranchia</taxon>
        <taxon>Euthyneura</taxon>
        <taxon>Panpulmonata</taxon>
        <taxon>Sacoglossa</taxon>
        <taxon>Placobranchoidea</taxon>
        <taxon>Plakobranchidae</taxon>
        <taxon>Plakobranchus</taxon>
    </lineage>
</organism>
<dbReference type="InterPro" id="IPR016181">
    <property type="entry name" value="Acyl_CoA_acyltransferase"/>
</dbReference>
<dbReference type="EMBL" id="BLXT01002395">
    <property type="protein sequence ID" value="GFN94037.1"/>
    <property type="molecule type" value="Genomic_DNA"/>
</dbReference>
<evidence type="ECO:0000259" key="2">
    <source>
        <dbReference type="Pfam" id="PF08445"/>
    </source>
</evidence>
<accession>A0AAV3ZGW2</accession>
<sequence length="283" mass="31383">MLQGRWRGSTLVTLGWPDILAVGEGPDILAVGAGPVPEDSPCYKFHASPRCTFVFSPDPEHLETLLLYPDCLDWSQSIIFQGVNKKNRPVLDKIIEAKGSNCHIDTYSILEAGREELPPRYADDSLVIAESGKQLQKLLDTVVLESERMGLSLSVKKTACMVISKKSSNPKCNLVSKVPEGLELRALDGDLDIDYINSTREETRDGEASFIKELIRRFLSVGLFDGINKCVGLELGEEFGTLGMLHVREDFRGRDLGKVITSQLAQKCFRDDLPVCGRGSRRQ</sequence>
<gene>
    <name evidence="3" type="ORF">PoB_002054300</name>
</gene>
<feature type="domain" description="GCN5-related N-acetyltransferase Rv2170-like" evidence="2">
    <location>
        <begin position="221"/>
        <end position="268"/>
    </location>
</feature>
<protein>
    <recommendedName>
        <fullName evidence="1">Glycine N-acyltransferase-like protein</fullName>
        <ecNumber evidence="1">2.3.1.-</ecNumber>
    </recommendedName>
</protein>
<keyword evidence="4" id="KW-1185">Reference proteome</keyword>
<reference evidence="3 4" key="1">
    <citation type="journal article" date="2021" name="Elife">
        <title>Chloroplast acquisition without the gene transfer in kleptoplastic sea slugs, Plakobranchus ocellatus.</title>
        <authorList>
            <person name="Maeda T."/>
            <person name="Takahashi S."/>
            <person name="Yoshida T."/>
            <person name="Shimamura S."/>
            <person name="Takaki Y."/>
            <person name="Nagai Y."/>
            <person name="Toyoda A."/>
            <person name="Suzuki Y."/>
            <person name="Arimoto A."/>
            <person name="Ishii H."/>
            <person name="Satoh N."/>
            <person name="Nishiyama T."/>
            <person name="Hasebe M."/>
            <person name="Maruyama T."/>
            <person name="Minagawa J."/>
            <person name="Obokata J."/>
            <person name="Shigenobu S."/>
        </authorList>
    </citation>
    <scope>NUCLEOTIDE SEQUENCE [LARGE SCALE GENOMIC DNA]</scope>
</reference>
<evidence type="ECO:0000313" key="3">
    <source>
        <dbReference type="EMBL" id="GFN94037.1"/>
    </source>
</evidence>
<dbReference type="Pfam" id="PF08445">
    <property type="entry name" value="FR47"/>
    <property type="match status" value="1"/>
</dbReference>
<dbReference type="InterPro" id="IPR013653">
    <property type="entry name" value="GCN5-like_dom"/>
</dbReference>
<dbReference type="SUPFAM" id="SSF55729">
    <property type="entry name" value="Acyl-CoA N-acyltransferases (Nat)"/>
    <property type="match status" value="1"/>
</dbReference>
<keyword evidence="1" id="KW-0012">Acyltransferase</keyword>
<dbReference type="PANTHER" id="PTHR15298:SF1">
    <property type="entry name" value="GLYCINE N-ACYLTRANSFERASE-LIKE PROTEIN"/>
    <property type="match status" value="1"/>
</dbReference>
<proteinExistence type="inferred from homology"/>
<keyword evidence="1" id="KW-0808">Transferase</keyword>
<dbReference type="PANTHER" id="PTHR15298">
    <property type="entry name" value="L-COA N-ACYLTRANSFERASE-RELATED"/>
    <property type="match status" value="1"/>
</dbReference>
<dbReference type="GO" id="GO:0047961">
    <property type="term" value="F:glycine N-acyltransferase activity"/>
    <property type="evidence" value="ECO:0007669"/>
    <property type="project" value="InterPro"/>
</dbReference>
<comment type="similarity">
    <text evidence="1">Belongs to the glycine N-acyltransferase family.</text>
</comment>
<comment type="caution">
    <text evidence="3">The sequence shown here is derived from an EMBL/GenBank/DDBJ whole genome shotgun (WGS) entry which is preliminary data.</text>
</comment>
<dbReference type="EC" id="2.3.1.-" evidence="1"/>
<evidence type="ECO:0000256" key="1">
    <source>
        <dbReference type="RuleBase" id="RU368002"/>
    </source>
</evidence>
<dbReference type="GO" id="GO:0005739">
    <property type="term" value="C:mitochondrion"/>
    <property type="evidence" value="ECO:0007669"/>
    <property type="project" value="InterPro"/>
</dbReference>
<dbReference type="Gene3D" id="3.40.630.30">
    <property type="match status" value="1"/>
</dbReference>
<dbReference type="AlphaFoldDB" id="A0AAV3ZGW2"/>
<name>A0AAV3ZGW2_9GAST</name>
<dbReference type="Proteomes" id="UP000735302">
    <property type="component" value="Unassembled WGS sequence"/>
</dbReference>
<evidence type="ECO:0000313" key="4">
    <source>
        <dbReference type="Proteomes" id="UP000735302"/>
    </source>
</evidence>